<evidence type="ECO:0000256" key="1">
    <source>
        <dbReference type="SAM" id="Phobius"/>
    </source>
</evidence>
<dbReference type="AlphaFoldDB" id="A0A087EE94"/>
<dbReference type="eggNOG" id="ENOG5032NEU">
    <property type="taxonomic scope" value="Bacteria"/>
</dbReference>
<dbReference type="InterPro" id="IPR021707">
    <property type="entry name" value="DUF3290"/>
</dbReference>
<gene>
    <name evidence="2" type="ORF">BITS_0956</name>
</gene>
<keyword evidence="1" id="KW-0472">Membrane</keyword>
<dbReference type="STRING" id="356829.BITS_0956"/>
<organism evidence="2 3">
    <name type="scientific">Bifidobacterium tsurumiense</name>
    <dbReference type="NCBI Taxonomy" id="356829"/>
    <lineage>
        <taxon>Bacteria</taxon>
        <taxon>Bacillati</taxon>
        <taxon>Actinomycetota</taxon>
        <taxon>Actinomycetes</taxon>
        <taxon>Bifidobacteriales</taxon>
        <taxon>Bifidobacteriaceae</taxon>
        <taxon>Bifidobacterium</taxon>
    </lineage>
</organism>
<accession>A0A087EE94</accession>
<evidence type="ECO:0008006" key="4">
    <source>
        <dbReference type="Google" id="ProtNLM"/>
    </source>
</evidence>
<keyword evidence="1" id="KW-0812">Transmembrane</keyword>
<name>A0A087EE94_9BIFI</name>
<reference evidence="2 3" key="1">
    <citation type="submission" date="2014-03" db="EMBL/GenBank/DDBJ databases">
        <title>Genomics of Bifidobacteria.</title>
        <authorList>
            <person name="Ventura M."/>
            <person name="Milani C."/>
            <person name="Lugli G.A."/>
        </authorList>
    </citation>
    <scope>NUCLEOTIDE SEQUENCE [LARGE SCALE GENOMIC DNA]</scope>
    <source>
        <strain evidence="2 3">JCM 13495</strain>
    </source>
</reference>
<sequence>MKLYSYGYLTNQSAINNGIQIAMTAVMVLLLCASLFRLYKTHGEVKYRELSLILIVGLLIMGFIKFDEFQQETAKESRFANAAQVVESVAKKLEVDTDKVYISSASSLDGTLIAVDNHYYRIVASDNSDDGYVLESITLKNPDIELVEAQ</sequence>
<dbReference type="OrthoDB" id="3232508at2"/>
<evidence type="ECO:0000313" key="2">
    <source>
        <dbReference type="EMBL" id="KFJ06095.1"/>
    </source>
</evidence>
<dbReference type="Proteomes" id="UP000029080">
    <property type="component" value="Unassembled WGS sequence"/>
</dbReference>
<feature type="transmembrane region" description="Helical" evidence="1">
    <location>
        <begin position="50"/>
        <end position="66"/>
    </location>
</feature>
<dbReference type="EMBL" id="JGZU01000009">
    <property type="protein sequence ID" value="KFJ06095.1"/>
    <property type="molecule type" value="Genomic_DNA"/>
</dbReference>
<dbReference type="Pfam" id="PF11694">
    <property type="entry name" value="DUF3290"/>
    <property type="match status" value="1"/>
</dbReference>
<dbReference type="RefSeq" id="WP_026641934.1">
    <property type="nucleotide sequence ID" value="NZ_JGZU01000009.1"/>
</dbReference>
<keyword evidence="1" id="KW-1133">Transmembrane helix</keyword>
<evidence type="ECO:0000313" key="3">
    <source>
        <dbReference type="Proteomes" id="UP000029080"/>
    </source>
</evidence>
<proteinExistence type="predicted"/>
<feature type="transmembrane region" description="Helical" evidence="1">
    <location>
        <begin position="20"/>
        <end position="38"/>
    </location>
</feature>
<comment type="caution">
    <text evidence="2">The sequence shown here is derived from an EMBL/GenBank/DDBJ whole genome shotgun (WGS) entry which is preliminary data.</text>
</comment>
<keyword evidence="3" id="KW-1185">Reference proteome</keyword>
<protein>
    <recommendedName>
        <fullName evidence="4">DUF3290 domain-containing protein</fullName>
    </recommendedName>
</protein>